<dbReference type="RefSeq" id="WP_369918416.1">
    <property type="nucleotide sequence ID" value="NZ_JBCLSQ010000015.1"/>
</dbReference>
<name>A0ABV4D906_9LACT</name>
<comment type="caution">
    <text evidence="1">The sequence shown here is derived from an EMBL/GenBank/DDBJ whole genome shotgun (WGS) entry which is preliminary data.</text>
</comment>
<keyword evidence="2" id="KW-1185">Reference proteome</keyword>
<gene>
    <name evidence="1" type="ORF">AALM99_07115</name>
</gene>
<reference evidence="1 2" key="1">
    <citation type="submission" date="2024-03" db="EMBL/GenBank/DDBJ databases">
        <title>Mouse gut bacterial collection (mGBC) of GemPharmatech.</title>
        <authorList>
            <person name="He Y."/>
            <person name="Dong L."/>
            <person name="Wu D."/>
            <person name="Gao X."/>
            <person name="Lin Z."/>
        </authorList>
    </citation>
    <scope>NUCLEOTIDE SEQUENCE [LARGE SCALE GENOMIC DNA]</scope>
    <source>
        <strain evidence="1 2">20-218</strain>
    </source>
</reference>
<evidence type="ECO:0000313" key="2">
    <source>
        <dbReference type="Proteomes" id="UP001565242"/>
    </source>
</evidence>
<dbReference type="Proteomes" id="UP001565242">
    <property type="component" value="Unassembled WGS sequence"/>
</dbReference>
<protein>
    <submittedName>
        <fullName evidence="1">Uncharacterized protein</fullName>
    </submittedName>
</protein>
<proteinExistence type="predicted"/>
<evidence type="ECO:0000313" key="1">
    <source>
        <dbReference type="EMBL" id="MEY8538207.1"/>
    </source>
</evidence>
<organism evidence="1 2">
    <name type="scientific">Lactococcus muris</name>
    <dbReference type="NCBI Taxonomy" id="2941330"/>
    <lineage>
        <taxon>Bacteria</taxon>
        <taxon>Bacillati</taxon>
        <taxon>Bacillota</taxon>
        <taxon>Bacilli</taxon>
        <taxon>Lactobacillales</taxon>
        <taxon>Streptococcaceae</taxon>
        <taxon>Lactococcus</taxon>
    </lineage>
</organism>
<dbReference type="EMBL" id="JBCLSQ010000015">
    <property type="protein sequence ID" value="MEY8538207.1"/>
    <property type="molecule type" value="Genomic_DNA"/>
</dbReference>
<sequence length="159" mass="18717">MQNNKFEHRRQQENFYEKDYATIPREALFDFINEKVAFTVEQTKAFGFPYWEYSSLHEKGFCLGQLAFKEWGKNMSLLTYFDLLSGFFGNGKFLTFRNSSSQYMPKNGHLDLSKSKVGDFFILELQQKENGPSFIETIWHIPSDEDPSQLLKKIVSQRI</sequence>
<accession>A0ABV4D906</accession>